<name>A0A5B8XTE6_9DELT</name>
<organism evidence="3 4">
    <name type="scientific">Microvenator marinus</name>
    <dbReference type="NCBI Taxonomy" id="2600177"/>
    <lineage>
        <taxon>Bacteria</taxon>
        <taxon>Deltaproteobacteria</taxon>
        <taxon>Bradymonadales</taxon>
        <taxon>Microvenatoraceae</taxon>
        <taxon>Microvenator</taxon>
    </lineage>
</organism>
<keyword evidence="1" id="KW-0472">Membrane</keyword>
<dbReference type="RefSeq" id="WP_146962344.1">
    <property type="nucleotide sequence ID" value="NZ_CP042467.1"/>
</dbReference>
<evidence type="ECO:0000256" key="1">
    <source>
        <dbReference type="SAM" id="Phobius"/>
    </source>
</evidence>
<feature type="transmembrane region" description="Helical" evidence="1">
    <location>
        <begin position="114"/>
        <end position="140"/>
    </location>
</feature>
<keyword evidence="4" id="KW-1185">Reference proteome</keyword>
<reference evidence="3 4" key="1">
    <citation type="submission" date="2019-08" db="EMBL/GenBank/DDBJ databases">
        <authorList>
            <person name="Liang Q."/>
        </authorList>
    </citation>
    <scope>NUCLEOTIDE SEQUENCE [LARGE SCALE GENOMIC DNA]</scope>
    <source>
        <strain evidence="3 4">V1718</strain>
    </source>
</reference>
<evidence type="ECO:0000313" key="3">
    <source>
        <dbReference type="EMBL" id="QED29182.1"/>
    </source>
</evidence>
<feature type="transmembrane region" description="Helical" evidence="1">
    <location>
        <begin position="71"/>
        <end position="94"/>
    </location>
</feature>
<keyword evidence="2" id="KW-0732">Signal</keyword>
<keyword evidence="1" id="KW-0812">Transmembrane</keyword>
<sequence length="169" mass="16867">MNLKHSSLGAMLIAVLSTTPAYAQNATGDETLFWTQFGVGIAGGLLTGTAAGFGIYSLCEASDVDWESGGSLCYAGIIVSALAGVILGSGTAVWGVGELSGYDGSWASTVGGAAIGTLLSVPLAPLAPIGASVGASWFYANSTVDRSGEGAPISTAPIRTIIPLLSFTF</sequence>
<keyword evidence="1" id="KW-1133">Transmembrane helix</keyword>
<evidence type="ECO:0000256" key="2">
    <source>
        <dbReference type="SAM" id="SignalP"/>
    </source>
</evidence>
<protein>
    <submittedName>
        <fullName evidence="3">Uncharacterized protein</fullName>
    </submittedName>
</protein>
<dbReference type="KEGG" id="bbae:FRD01_18435"/>
<dbReference type="AlphaFoldDB" id="A0A5B8XTE6"/>
<dbReference type="Proteomes" id="UP000321595">
    <property type="component" value="Chromosome"/>
</dbReference>
<gene>
    <name evidence="3" type="ORF">FRD01_18435</name>
</gene>
<feature type="signal peptide" evidence="2">
    <location>
        <begin position="1"/>
        <end position="23"/>
    </location>
</feature>
<feature type="transmembrane region" description="Helical" evidence="1">
    <location>
        <begin position="33"/>
        <end position="59"/>
    </location>
</feature>
<proteinExistence type="predicted"/>
<accession>A0A5B8XTE6</accession>
<feature type="chain" id="PRO_5022961018" evidence="2">
    <location>
        <begin position="24"/>
        <end position="169"/>
    </location>
</feature>
<dbReference type="EMBL" id="CP042467">
    <property type="protein sequence ID" value="QED29182.1"/>
    <property type="molecule type" value="Genomic_DNA"/>
</dbReference>
<evidence type="ECO:0000313" key="4">
    <source>
        <dbReference type="Proteomes" id="UP000321595"/>
    </source>
</evidence>